<evidence type="ECO:0000256" key="3">
    <source>
        <dbReference type="ARBA" id="ARBA00022598"/>
    </source>
</evidence>
<name>G9PC73_HYPAI</name>
<dbReference type="InterPro" id="IPR042099">
    <property type="entry name" value="ANL_N_sf"/>
</dbReference>
<comment type="caution">
    <text evidence="7">The sequence shown here is derived from an EMBL/GenBank/DDBJ whole genome shotgun (WGS) entry which is preliminary data.</text>
</comment>
<dbReference type="InterPro" id="IPR001242">
    <property type="entry name" value="Condensation_dom"/>
</dbReference>
<evidence type="ECO:0000313" key="7">
    <source>
        <dbReference type="EMBL" id="EHK39856.1"/>
    </source>
</evidence>
<dbReference type="GO" id="GO:0016874">
    <property type="term" value="F:ligase activity"/>
    <property type="evidence" value="ECO:0007669"/>
    <property type="project" value="UniProtKB-KW"/>
</dbReference>
<dbReference type="Pfam" id="PF00550">
    <property type="entry name" value="PP-binding"/>
    <property type="match status" value="1"/>
</dbReference>
<dbReference type="GO" id="GO:0031177">
    <property type="term" value="F:phosphopantetheine binding"/>
    <property type="evidence" value="ECO:0007669"/>
    <property type="project" value="TreeGrafter"/>
</dbReference>
<dbReference type="STRING" id="452589.G9PC73"/>
<dbReference type="InterPro" id="IPR036736">
    <property type="entry name" value="ACP-like_sf"/>
</dbReference>
<sequence length="1147" mass="127532">MTPTEKTSRQAVFVSSVNSGIISDAVAPSYWATNLTSPVRFSSAIESVLNTVPNSLFLEIGPHSALSSPLSQICNKLNMPCKYVTSQSRGNNCHVSFLSAIGRLWQASVALKLDPLFMGKEVSGLPEHPLNYADYGKESFSVAETVFLSPKDKRSRLISEAASIVPSANSAIEAPGTESELVLRALWADILRNVLQVPMADIGRQHNFFSLGGDSLTTIELVTAAYRHGVRLSPVDIVQNPELWQMAAVARIDEVEMIGEVVPFSLIERDGMENLKIDIQHKCGLQIDSIEDIYPCTPLQEGFLALGLKQPGSYIHRQVYKLEPRVDIERFVDSWNTVIKHCGSLRSRIILLNSNALQAVIATDDAWEHPVSGVDVDTYLHTTRSIPMSYGDRLSRYTLLYQDDGEVYFIWIVHHAVFDGLSMKIVLNALHNVYNGAELVLSPYSNFIRYIKSLDSNASSLYWKKEMEGAQRSQFPDTPISVKSQDRVFRRSMQFRNPKASITAATIIRAAWALVLSQYCVSDDVCFGMTLSGRQAPVPELDNIPGPMIASVPVRVKIDREMLVSEYLQQIQSHAAEMVAHEQFGLQNIAKLGPYAKEACDFANLLVIQPIHHLSSTACSTLDAILQQGSKEMAISEEAMKNYFNYPLVLQAWVGDGFIDLQVTYYEDTMTQGQVEALTNHFEHVTQQLLSLEDVSLRQVTGTSSWDIQRAIEYNSEEPDIISACIHQIVEEHAREHPDTMAVCAWDMKLSYSQLNTAADRLASYLFLDLAVKQNDIVHVCFEKTVWFFVSVLAINKVGAAWAPLDPSHPIKRHQEIVSQTKAKLVLTSSNNIGICHGLVDNVVEVSSTLDETLKSRQQDSQNLHPVSPDAAAYVLFTSGSTGTPKSLVMQHKAACTSQTATVKRVGMTRDARMLQFASFVFDLSIGEILGPWIAGACIYVPSEETRMNGLADYIFSMDITWMYLTPSFSRTLNPDTIPGVQVLLLAGEMVGRDILNTWFGKVRLINGWGPAETCVFSTLHEWKSLEESPSTIGRPVGGFCWITDDSNRLAPIGAIGEIVIQGPTILKEYLSDSAKTEATITKSLPDWIPKRHSDGWNRLYKTGDLGKYNPDGTIEFVSRIDTQIKIRGLRVELGEIEYHLKMNFEG</sequence>
<dbReference type="NCBIfam" id="TIGR01733">
    <property type="entry name" value="AA-adenyl-dom"/>
    <property type="match status" value="1"/>
</dbReference>
<dbReference type="PROSITE" id="PS50075">
    <property type="entry name" value="CARRIER"/>
    <property type="match status" value="1"/>
</dbReference>
<evidence type="ECO:0000313" key="8">
    <source>
        <dbReference type="Proteomes" id="UP000005426"/>
    </source>
</evidence>
<dbReference type="SUPFAM" id="SSF56801">
    <property type="entry name" value="Acetyl-CoA synthetase-like"/>
    <property type="match status" value="1"/>
</dbReference>
<dbReference type="InterPro" id="IPR001227">
    <property type="entry name" value="Ac_transferase_dom_sf"/>
</dbReference>
<dbReference type="InterPro" id="IPR009081">
    <property type="entry name" value="PP-bd_ACP"/>
</dbReference>
<evidence type="ECO:0000256" key="2">
    <source>
        <dbReference type="ARBA" id="ARBA00022553"/>
    </source>
</evidence>
<dbReference type="Proteomes" id="UP000005426">
    <property type="component" value="Unassembled WGS sequence"/>
</dbReference>
<dbReference type="GO" id="GO:0043041">
    <property type="term" value="P:amino acid activation for nonribosomal peptide biosynthetic process"/>
    <property type="evidence" value="ECO:0007669"/>
    <property type="project" value="TreeGrafter"/>
</dbReference>
<keyword evidence="3" id="KW-0436">Ligase</keyword>
<reference evidence="7 8" key="1">
    <citation type="journal article" date="2011" name="Genome Biol.">
        <title>Comparative genome sequence analysis underscores mycoparasitism as the ancestral life style of Trichoderma.</title>
        <authorList>
            <person name="Kubicek C.P."/>
            <person name="Herrera-Estrella A."/>
            <person name="Seidl-Seiboth V."/>
            <person name="Martinez D.A."/>
            <person name="Druzhinina I.S."/>
            <person name="Thon M."/>
            <person name="Zeilinger S."/>
            <person name="Casas-Flores S."/>
            <person name="Horwitz B.A."/>
            <person name="Mukherjee P.K."/>
            <person name="Mukherjee M."/>
            <person name="Kredics L."/>
            <person name="Alcaraz L.D."/>
            <person name="Aerts A."/>
            <person name="Antal Z."/>
            <person name="Atanasova L."/>
            <person name="Cervantes-Badillo M.G."/>
            <person name="Challacombe J."/>
            <person name="Chertkov O."/>
            <person name="McCluskey K."/>
            <person name="Coulpier F."/>
            <person name="Deshpande N."/>
            <person name="von Doehren H."/>
            <person name="Ebbole D.J."/>
            <person name="Esquivel-Naranjo E.U."/>
            <person name="Fekete E."/>
            <person name="Flipphi M."/>
            <person name="Glaser F."/>
            <person name="Gomez-Rodriguez E.Y."/>
            <person name="Gruber S."/>
            <person name="Han C."/>
            <person name="Henrissat B."/>
            <person name="Hermosa R."/>
            <person name="Hernandez-Onate M."/>
            <person name="Karaffa L."/>
            <person name="Kosti I."/>
            <person name="Le Crom S."/>
            <person name="Lindquist E."/>
            <person name="Lucas S."/>
            <person name="Luebeck M."/>
            <person name="Luebeck P.S."/>
            <person name="Margeot A."/>
            <person name="Metz B."/>
            <person name="Misra M."/>
            <person name="Nevalainen H."/>
            <person name="Omann M."/>
            <person name="Packer N."/>
            <person name="Perrone G."/>
            <person name="Uresti-Rivera E.E."/>
            <person name="Salamov A."/>
            <person name="Schmoll M."/>
            <person name="Seiboth B."/>
            <person name="Shapiro H."/>
            <person name="Sukno S."/>
            <person name="Tamayo-Ramos J.A."/>
            <person name="Tisch D."/>
            <person name="Wiest A."/>
            <person name="Wilkinson H.H."/>
            <person name="Zhang M."/>
            <person name="Coutinho P.M."/>
            <person name="Kenerley C.M."/>
            <person name="Monte E."/>
            <person name="Baker S.E."/>
            <person name="Grigoriev I.V."/>
        </authorList>
    </citation>
    <scope>NUCLEOTIDE SEQUENCE [LARGE SCALE GENOMIC DNA]</scope>
    <source>
        <strain evidence="8">ATCC 20476 / IMI 206040</strain>
    </source>
</reference>
<evidence type="ECO:0000256" key="4">
    <source>
        <dbReference type="ARBA" id="ARBA00022737"/>
    </source>
</evidence>
<dbReference type="InterPro" id="IPR023213">
    <property type="entry name" value="CAT-like_dom_sf"/>
</dbReference>
<dbReference type="CDD" id="cd19545">
    <property type="entry name" value="FUM14_C_NRPS-like"/>
    <property type="match status" value="1"/>
</dbReference>
<dbReference type="SUPFAM" id="SSF52151">
    <property type="entry name" value="FabD/lysophospholipase-like"/>
    <property type="match status" value="1"/>
</dbReference>
<dbReference type="Gene3D" id="3.30.300.30">
    <property type="match status" value="1"/>
</dbReference>
<dbReference type="SUPFAM" id="SSF47336">
    <property type="entry name" value="ACP-like"/>
    <property type="match status" value="1"/>
</dbReference>
<dbReference type="Gene3D" id="3.40.366.10">
    <property type="entry name" value="Malonyl-Coenzyme A Acyl Carrier Protein, domain 2"/>
    <property type="match status" value="1"/>
</dbReference>
<evidence type="ECO:0000256" key="1">
    <source>
        <dbReference type="ARBA" id="ARBA00022450"/>
    </source>
</evidence>
<keyword evidence="1" id="KW-0596">Phosphopantetheine</keyword>
<dbReference type="SUPFAM" id="SSF52777">
    <property type="entry name" value="CoA-dependent acyltransferases"/>
    <property type="match status" value="2"/>
</dbReference>
<keyword evidence="8" id="KW-1185">Reference proteome</keyword>
<dbReference type="PROSITE" id="PS00455">
    <property type="entry name" value="AMP_BINDING"/>
    <property type="match status" value="1"/>
</dbReference>
<dbReference type="Gene3D" id="3.30.559.10">
    <property type="entry name" value="Chloramphenicol acetyltransferase-like domain"/>
    <property type="match status" value="1"/>
</dbReference>
<keyword evidence="4" id="KW-0677">Repeat</keyword>
<evidence type="ECO:0000256" key="5">
    <source>
        <dbReference type="ARBA" id="ARBA00029443"/>
    </source>
</evidence>
<dbReference type="InterPro" id="IPR020845">
    <property type="entry name" value="AMP-binding_CS"/>
</dbReference>
<comment type="similarity">
    <text evidence="5">In the C-terminal section; belongs to the NRP synthetase family.</text>
</comment>
<dbReference type="Pfam" id="PF00668">
    <property type="entry name" value="Condensation"/>
    <property type="match status" value="1"/>
</dbReference>
<dbReference type="CDD" id="cd05918">
    <property type="entry name" value="A_NRPS_SidN3_like"/>
    <property type="match status" value="1"/>
</dbReference>
<dbReference type="GO" id="GO:0005737">
    <property type="term" value="C:cytoplasm"/>
    <property type="evidence" value="ECO:0007669"/>
    <property type="project" value="TreeGrafter"/>
</dbReference>
<accession>G9PC73</accession>
<dbReference type="HOGENOM" id="CLU_000022_2_12_1"/>
<dbReference type="AlphaFoldDB" id="G9PC73"/>
<dbReference type="GO" id="GO:0016740">
    <property type="term" value="F:transferase activity"/>
    <property type="evidence" value="ECO:0007669"/>
    <property type="project" value="InterPro"/>
</dbReference>
<dbReference type="InterPro" id="IPR010071">
    <property type="entry name" value="AA_adenyl_dom"/>
</dbReference>
<dbReference type="InterPro" id="IPR016035">
    <property type="entry name" value="Acyl_Trfase/lysoPLipase"/>
</dbReference>
<proteinExistence type="inferred from homology"/>
<dbReference type="PANTHER" id="PTHR45527:SF1">
    <property type="entry name" value="FATTY ACID SYNTHASE"/>
    <property type="match status" value="1"/>
</dbReference>
<gene>
    <name evidence="7" type="ORF">TRIATDRAFT_47989</name>
</gene>
<dbReference type="Gene3D" id="3.40.50.12780">
    <property type="entry name" value="N-terminal domain of ligase-like"/>
    <property type="match status" value="1"/>
</dbReference>
<keyword evidence="2" id="KW-0597">Phosphoprotein</keyword>
<dbReference type="PANTHER" id="PTHR45527">
    <property type="entry name" value="NONRIBOSOMAL PEPTIDE SYNTHETASE"/>
    <property type="match status" value="1"/>
</dbReference>
<organism evidence="7 8">
    <name type="scientific">Hypocrea atroviridis (strain ATCC 20476 / IMI 206040)</name>
    <name type="common">Trichoderma atroviride</name>
    <dbReference type="NCBI Taxonomy" id="452589"/>
    <lineage>
        <taxon>Eukaryota</taxon>
        <taxon>Fungi</taxon>
        <taxon>Dikarya</taxon>
        <taxon>Ascomycota</taxon>
        <taxon>Pezizomycotina</taxon>
        <taxon>Sordariomycetes</taxon>
        <taxon>Hypocreomycetidae</taxon>
        <taxon>Hypocreales</taxon>
        <taxon>Hypocreaceae</taxon>
        <taxon>Trichoderma</taxon>
    </lineage>
</organism>
<dbReference type="OMA" id="YGRFHRS"/>
<dbReference type="OrthoDB" id="4889564at2759"/>
<feature type="non-terminal residue" evidence="7">
    <location>
        <position position="1147"/>
    </location>
</feature>
<dbReference type="InterPro" id="IPR045851">
    <property type="entry name" value="AMP-bd_C_sf"/>
</dbReference>
<dbReference type="Gene3D" id="3.30.559.30">
    <property type="entry name" value="Nonribosomal peptide synthetase, condensation domain"/>
    <property type="match status" value="1"/>
</dbReference>
<evidence type="ECO:0000259" key="6">
    <source>
        <dbReference type="PROSITE" id="PS50075"/>
    </source>
</evidence>
<dbReference type="PROSITE" id="PS00012">
    <property type="entry name" value="PHOSPHOPANTETHEINE"/>
    <property type="match status" value="1"/>
</dbReference>
<dbReference type="Pfam" id="PF00501">
    <property type="entry name" value="AMP-binding"/>
    <property type="match status" value="1"/>
</dbReference>
<dbReference type="GO" id="GO:0044550">
    <property type="term" value="P:secondary metabolite biosynthetic process"/>
    <property type="evidence" value="ECO:0007669"/>
    <property type="project" value="TreeGrafter"/>
</dbReference>
<dbReference type="EMBL" id="ABDG02000029">
    <property type="protein sequence ID" value="EHK39856.1"/>
    <property type="molecule type" value="Genomic_DNA"/>
</dbReference>
<dbReference type="eggNOG" id="KOG1178">
    <property type="taxonomic scope" value="Eukaryota"/>
</dbReference>
<feature type="domain" description="Carrier" evidence="6">
    <location>
        <begin position="174"/>
        <end position="254"/>
    </location>
</feature>
<dbReference type="InterPro" id="IPR000873">
    <property type="entry name" value="AMP-dep_synth/lig_dom"/>
</dbReference>
<dbReference type="Gene3D" id="1.10.1200.10">
    <property type="entry name" value="ACP-like"/>
    <property type="match status" value="1"/>
</dbReference>
<dbReference type="InterPro" id="IPR006162">
    <property type="entry name" value="Ppantetheine_attach_site"/>
</dbReference>
<protein>
    <submittedName>
        <fullName evidence="7">Non-ribosomal peptide synthetase</fullName>
    </submittedName>
</protein>